<evidence type="ECO:0000256" key="4">
    <source>
        <dbReference type="ARBA" id="ARBA00023136"/>
    </source>
</evidence>
<feature type="transmembrane region" description="Helical" evidence="5">
    <location>
        <begin position="50"/>
        <end position="69"/>
    </location>
</feature>
<keyword evidence="7" id="KW-1185">Reference proteome</keyword>
<feature type="transmembrane region" description="Helical" evidence="5">
    <location>
        <begin position="81"/>
        <end position="101"/>
    </location>
</feature>
<dbReference type="PANTHER" id="PTHR31465">
    <property type="entry name" value="PROTEIN RTA1-RELATED"/>
    <property type="match status" value="1"/>
</dbReference>
<dbReference type="HOGENOM" id="CLU_033465_3_3_1"/>
<reference evidence="6 7" key="1">
    <citation type="submission" date="2014-04" db="EMBL/GenBank/DDBJ databases">
        <authorList>
            <consortium name="DOE Joint Genome Institute"/>
            <person name="Kuo A."/>
            <person name="Kohler A."/>
            <person name="Jargeat P."/>
            <person name="Nagy L.G."/>
            <person name="Floudas D."/>
            <person name="Copeland A."/>
            <person name="Barry K.W."/>
            <person name="Cichocki N."/>
            <person name="Veneault-Fourrey C."/>
            <person name="LaButti K."/>
            <person name="Lindquist E.A."/>
            <person name="Lipzen A."/>
            <person name="Lundell T."/>
            <person name="Morin E."/>
            <person name="Murat C."/>
            <person name="Sun H."/>
            <person name="Tunlid A."/>
            <person name="Henrissat B."/>
            <person name="Grigoriev I.V."/>
            <person name="Hibbett D.S."/>
            <person name="Martin F."/>
            <person name="Nordberg H.P."/>
            <person name="Cantor M.N."/>
            <person name="Hua S.X."/>
        </authorList>
    </citation>
    <scope>NUCLEOTIDE SEQUENCE [LARGE SCALE GENOMIC DNA]</scope>
    <source>
        <strain evidence="6 7">Ve08.2h10</strain>
    </source>
</reference>
<evidence type="ECO:0008006" key="8">
    <source>
        <dbReference type="Google" id="ProtNLM"/>
    </source>
</evidence>
<dbReference type="Proteomes" id="UP000054538">
    <property type="component" value="Unassembled WGS sequence"/>
</dbReference>
<dbReference type="AlphaFoldDB" id="A0A0D0DWA6"/>
<dbReference type="Pfam" id="PF04479">
    <property type="entry name" value="RTA1"/>
    <property type="match status" value="1"/>
</dbReference>
<gene>
    <name evidence="6" type="ORF">PAXRUDRAFT_822648</name>
</gene>
<proteinExistence type="predicted"/>
<sequence length="286" mass="31686">MLGGIDPSNDPCNALRYIPSNTLTAITLELVLTVAFIQTYLMFRHGGKWMLTMVIGEFTYALGFGFRFGVHDYPDSLTIYIVEYLFIILSPCAFIAANYILLGRLSRSVGCEAHVLVPVRRLTLIFILSDVTTFVIQAAGGGLTVSNDYNTALTGAHIFLAGLVLQLVSFLSFSAITVRFLLRVRTHVPLAWNRDSKKGWHDDWRILAGALCISCVGILVRSGYRVAELSQTFHGSLSSTESYFYGLDTLPLFTAIAIYVPLWPGRFITADKDRDLALNPVRNTST</sequence>
<keyword evidence="3 5" id="KW-1133">Transmembrane helix</keyword>
<dbReference type="InParanoid" id="A0A0D0DWA6"/>
<evidence type="ECO:0000256" key="3">
    <source>
        <dbReference type="ARBA" id="ARBA00022989"/>
    </source>
</evidence>
<feature type="transmembrane region" description="Helical" evidence="5">
    <location>
        <begin position="203"/>
        <end position="223"/>
    </location>
</feature>
<feature type="transmembrane region" description="Helical" evidence="5">
    <location>
        <begin position="243"/>
        <end position="262"/>
    </location>
</feature>
<protein>
    <recommendedName>
        <fullName evidence="8">RTA1-like protein</fullName>
    </recommendedName>
</protein>
<dbReference type="OrthoDB" id="3358017at2759"/>
<name>A0A0D0DWA6_9AGAM</name>
<evidence type="ECO:0000313" key="6">
    <source>
        <dbReference type="EMBL" id="KIK99568.1"/>
    </source>
</evidence>
<feature type="transmembrane region" description="Helical" evidence="5">
    <location>
        <begin position="157"/>
        <end position="182"/>
    </location>
</feature>
<keyword evidence="2 5" id="KW-0812">Transmembrane</keyword>
<dbReference type="GO" id="GO:0016020">
    <property type="term" value="C:membrane"/>
    <property type="evidence" value="ECO:0007669"/>
    <property type="project" value="UniProtKB-SubCell"/>
</dbReference>
<keyword evidence="4 5" id="KW-0472">Membrane</keyword>
<organism evidence="6 7">
    <name type="scientific">Paxillus rubicundulus Ve08.2h10</name>
    <dbReference type="NCBI Taxonomy" id="930991"/>
    <lineage>
        <taxon>Eukaryota</taxon>
        <taxon>Fungi</taxon>
        <taxon>Dikarya</taxon>
        <taxon>Basidiomycota</taxon>
        <taxon>Agaricomycotina</taxon>
        <taxon>Agaricomycetes</taxon>
        <taxon>Agaricomycetidae</taxon>
        <taxon>Boletales</taxon>
        <taxon>Paxilineae</taxon>
        <taxon>Paxillaceae</taxon>
        <taxon>Paxillus</taxon>
    </lineage>
</organism>
<accession>A0A0D0DWA6</accession>
<comment type="subcellular location">
    <subcellularLocation>
        <location evidence="1">Membrane</location>
        <topology evidence="1">Multi-pass membrane protein</topology>
    </subcellularLocation>
</comment>
<dbReference type="EMBL" id="KN824856">
    <property type="protein sequence ID" value="KIK99568.1"/>
    <property type="molecule type" value="Genomic_DNA"/>
</dbReference>
<feature type="transmembrane region" description="Helical" evidence="5">
    <location>
        <begin position="122"/>
        <end position="145"/>
    </location>
</feature>
<evidence type="ECO:0000256" key="2">
    <source>
        <dbReference type="ARBA" id="ARBA00022692"/>
    </source>
</evidence>
<reference evidence="7" key="2">
    <citation type="submission" date="2015-01" db="EMBL/GenBank/DDBJ databases">
        <title>Evolutionary Origins and Diversification of the Mycorrhizal Mutualists.</title>
        <authorList>
            <consortium name="DOE Joint Genome Institute"/>
            <consortium name="Mycorrhizal Genomics Consortium"/>
            <person name="Kohler A."/>
            <person name="Kuo A."/>
            <person name="Nagy L.G."/>
            <person name="Floudas D."/>
            <person name="Copeland A."/>
            <person name="Barry K.W."/>
            <person name="Cichocki N."/>
            <person name="Veneault-Fourrey C."/>
            <person name="LaButti K."/>
            <person name="Lindquist E.A."/>
            <person name="Lipzen A."/>
            <person name="Lundell T."/>
            <person name="Morin E."/>
            <person name="Murat C."/>
            <person name="Riley R."/>
            <person name="Ohm R."/>
            <person name="Sun H."/>
            <person name="Tunlid A."/>
            <person name="Henrissat B."/>
            <person name="Grigoriev I.V."/>
            <person name="Hibbett D.S."/>
            <person name="Martin F."/>
        </authorList>
    </citation>
    <scope>NUCLEOTIDE SEQUENCE [LARGE SCALE GENOMIC DNA]</scope>
    <source>
        <strain evidence="7">Ve08.2h10</strain>
    </source>
</reference>
<evidence type="ECO:0000256" key="5">
    <source>
        <dbReference type="SAM" id="Phobius"/>
    </source>
</evidence>
<evidence type="ECO:0000313" key="7">
    <source>
        <dbReference type="Proteomes" id="UP000054538"/>
    </source>
</evidence>
<evidence type="ECO:0000256" key="1">
    <source>
        <dbReference type="ARBA" id="ARBA00004141"/>
    </source>
</evidence>
<dbReference type="PANTHER" id="PTHR31465:SF1">
    <property type="entry name" value="PROTEIN RTA1-RELATED"/>
    <property type="match status" value="1"/>
</dbReference>
<dbReference type="STRING" id="930991.A0A0D0DWA6"/>
<dbReference type="InterPro" id="IPR007568">
    <property type="entry name" value="RTA1"/>
</dbReference>
<feature type="transmembrane region" description="Helical" evidence="5">
    <location>
        <begin position="23"/>
        <end position="43"/>
    </location>
</feature>